<dbReference type="InterPro" id="IPR002401">
    <property type="entry name" value="Cyt_P450_E_grp-I"/>
</dbReference>
<organism evidence="7">
    <name type="scientific">Aegilops tauschii</name>
    <name type="common">Tausch's goatgrass</name>
    <name type="synonym">Aegilops squarrosa</name>
    <dbReference type="NCBI Taxonomy" id="37682"/>
    <lineage>
        <taxon>Eukaryota</taxon>
        <taxon>Viridiplantae</taxon>
        <taxon>Streptophyta</taxon>
        <taxon>Embryophyta</taxon>
        <taxon>Tracheophyta</taxon>
        <taxon>Spermatophyta</taxon>
        <taxon>Magnoliopsida</taxon>
        <taxon>Liliopsida</taxon>
        <taxon>Poales</taxon>
        <taxon>Poaceae</taxon>
        <taxon>BOP clade</taxon>
        <taxon>Pooideae</taxon>
        <taxon>Triticodae</taxon>
        <taxon>Triticeae</taxon>
        <taxon>Triticinae</taxon>
        <taxon>Aegilops</taxon>
    </lineage>
</organism>
<keyword evidence="5" id="KW-0472">Membrane</keyword>
<dbReference type="GO" id="GO:0016020">
    <property type="term" value="C:membrane"/>
    <property type="evidence" value="ECO:0007669"/>
    <property type="project" value="UniProtKB-SubCell"/>
</dbReference>
<dbReference type="PANTHER" id="PTHR24298">
    <property type="entry name" value="FLAVONOID 3'-MONOOXYGENASE-RELATED"/>
    <property type="match status" value="1"/>
</dbReference>
<reference evidence="7" key="1">
    <citation type="submission" date="2015-06" db="UniProtKB">
        <authorList>
            <consortium name="EnsemblPlants"/>
        </authorList>
    </citation>
    <scope>IDENTIFICATION</scope>
</reference>
<dbReference type="PRINTS" id="PR00385">
    <property type="entry name" value="P450"/>
</dbReference>
<keyword evidence="2" id="KW-0812">Transmembrane</keyword>
<dbReference type="Gene3D" id="1.10.630.10">
    <property type="entry name" value="Cytochrome P450"/>
    <property type="match status" value="2"/>
</dbReference>
<dbReference type="EnsemblPlants" id="EMT33822">
    <property type="protein sequence ID" value="EMT33822"/>
    <property type="gene ID" value="F775_03858"/>
</dbReference>
<keyword evidence="6" id="KW-0503">Monooxygenase</keyword>
<dbReference type="AlphaFoldDB" id="N1R5J0"/>
<keyword evidence="6" id="KW-0408">Iron</keyword>
<comment type="subcellular location">
    <subcellularLocation>
        <location evidence="1">Membrane</location>
        <topology evidence="1">Single-pass membrane protein</topology>
    </subcellularLocation>
</comment>
<dbReference type="GO" id="GO:0005506">
    <property type="term" value="F:iron ion binding"/>
    <property type="evidence" value="ECO:0007669"/>
    <property type="project" value="InterPro"/>
</dbReference>
<dbReference type="PANTHER" id="PTHR24298:SF800">
    <property type="entry name" value="CYTOCHROME P450 89A2-RELATED"/>
    <property type="match status" value="1"/>
</dbReference>
<accession>N1R5J0</accession>
<dbReference type="InterPro" id="IPR001128">
    <property type="entry name" value="Cyt_P450"/>
</dbReference>
<keyword evidence="6" id="KW-0349">Heme</keyword>
<evidence type="ECO:0000256" key="6">
    <source>
        <dbReference type="RuleBase" id="RU000461"/>
    </source>
</evidence>
<name>N1R5J0_AEGTA</name>
<dbReference type="GO" id="GO:0016709">
    <property type="term" value="F:oxidoreductase activity, acting on paired donors, with incorporation or reduction of molecular oxygen, NAD(P)H as one donor, and incorporation of one atom of oxygen"/>
    <property type="evidence" value="ECO:0007669"/>
    <property type="project" value="TreeGrafter"/>
</dbReference>
<evidence type="ECO:0000256" key="3">
    <source>
        <dbReference type="ARBA" id="ARBA00022723"/>
    </source>
</evidence>
<dbReference type="PRINTS" id="PR00463">
    <property type="entry name" value="EP450I"/>
</dbReference>
<dbReference type="InterPro" id="IPR036396">
    <property type="entry name" value="Cyt_P450_sf"/>
</dbReference>
<evidence type="ECO:0000313" key="7">
    <source>
        <dbReference type="EnsemblPlants" id="EMT33822"/>
    </source>
</evidence>
<keyword evidence="4" id="KW-1133">Transmembrane helix</keyword>
<evidence type="ECO:0000256" key="5">
    <source>
        <dbReference type="ARBA" id="ARBA00023136"/>
    </source>
</evidence>
<keyword evidence="3 6" id="KW-0479">Metal-binding</keyword>
<dbReference type="InterPro" id="IPR017972">
    <property type="entry name" value="Cyt_P450_CS"/>
</dbReference>
<dbReference type="Pfam" id="PF00067">
    <property type="entry name" value="p450"/>
    <property type="match status" value="1"/>
</dbReference>
<dbReference type="SUPFAM" id="SSF48264">
    <property type="entry name" value="Cytochrome P450"/>
    <property type="match status" value="1"/>
</dbReference>
<proteinExistence type="inferred from homology"/>
<keyword evidence="6" id="KW-0560">Oxidoreductase</keyword>
<protein>
    <submittedName>
        <fullName evidence="7">Cytochrome P450 89A2</fullName>
    </submittedName>
</protein>
<evidence type="ECO:0000256" key="1">
    <source>
        <dbReference type="ARBA" id="ARBA00004167"/>
    </source>
</evidence>
<comment type="similarity">
    <text evidence="6">Belongs to the cytochrome P450 family.</text>
</comment>
<dbReference type="PROSITE" id="PS00086">
    <property type="entry name" value="CYTOCHROME_P450"/>
    <property type="match status" value="1"/>
</dbReference>
<evidence type="ECO:0000256" key="4">
    <source>
        <dbReference type="ARBA" id="ARBA00022989"/>
    </source>
</evidence>
<dbReference type="InterPro" id="IPR051103">
    <property type="entry name" value="Plant_metabolite_P450s"/>
</dbReference>
<sequence length="257" mass="29292">MEAWLLLPVALLLPFLIVLLAQRVAARNYKDKTTFEHSYVDTLLDIKLPEEEEAGRALTDDEMVVLCSEFLIAGTDTTSTGLQWIMAELVKNPAIQDKLYDEISATTGDDWQEVSEEDIHKMPYLKAVVLEGLRRHPPAHFVLPHKAMEDMEIDGREIRMMPFGVGRRICAGLGVAMLHLEYFVANLVNEFEWREIPGDEVDFAEKPEFTVVMAKPLCARNYRGPGFNKFLPNDQSYHDAFTKVIHAFNAYDHATYT</sequence>
<dbReference type="GO" id="GO:0020037">
    <property type="term" value="F:heme binding"/>
    <property type="evidence" value="ECO:0007669"/>
    <property type="project" value="InterPro"/>
</dbReference>
<evidence type="ECO:0000256" key="2">
    <source>
        <dbReference type="ARBA" id="ARBA00022692"/>
    </source>
</evidence>